<accession>A0A1X1R5E6</accession>
<dbReference type="EMBL" id="LQOJ01000051">
    <property type="protein sequence ID" value="ORU99793.1"/>
    <property type="molecule type" value="Genomic_DNA"/>
</dbReference>
<comment type="caution">
    <text evidence="3">The sequence shown here is derived from an EMBL/GenBank/DDBJ whole genome shotgun (WGS) entry which is preliminary data.</text>
</comment>
<keyword evidence="4" id="KW-1185">Reference proteome</keyword>
<keyword evidence="2" id="KW-0732">Signal</keyword>
<organism evidence="3 4">
    <name type="scientific">Mycolicibacterium fallax</name>
    <name type="common">Mycobacterium fallax</name>
    <dbReference type="NCBI Taxonomy" id="1793"/>
    <lineage>
        <taxon>Bacteria</taxon>
        <taxon>Bacillati</taxon>
        <taxon>Actinomycetota</taxon>
        <taxon>Actinomycetes</taxon>
        <taxon>Mycobacteriales</taxon>
        <taxon>Mycobacteriaceae</taxon>
        <taxon>Mycolicibacterium</taxon>
    </lineage>
</organism>
<gene>
    <name evidence="3" type="ORF">AWC04_16360</name>
</gene>
<feature type="region of interest" description="Disordered" evidence="1">
    <location>
        <begin position="38"/>
        <end position="100"/>
    </location>
</feature>
<evidence type="ECO:0000313" key="3">
    <source>
        <dbReference type="EMBL" id="ORU99793.1"/>
    </source>
</evidence>
<feature type="compositionally biased region" description="Low complexity" evidence="1">
    <location>
        <begin position="44"/>
        <end position="57"/>
    </location>
</feature>
<protein>
    <submittedName>
        <fullName evidence="3">Uncharacterized protein</fullName>
    </submittedName>
</protein>
<feature type="compositionally biased region" description="Polar residues" evidence="1">
    <location>
        <begin position="91"/>
        <end position="100"/>
    </location>
</feature>
<dbReference type="Proteomes" id="UP000193484">
    <property type="component" value="Unassembled WGS sequence"/>
</dbReference>
<proteinExistence type="predicted"/>
<evidence type="ECO:0000256" key="2">
    <source>
        <dbReference type="SAM" id="SignalP"/>
    </source>
</evidence>
<dbReference type="AlphaFoldDB" id="A0A1X1R5E6"/>
<feature type="signal peptide" evidence="2">
    <location>
        <begin position="1"/>
        <end position="37"/>
    </location>
</feature>
<reference evidence="3 4" key="1">
    <citation type="submission" date="2016-01" db="EMBL/GenBank/DDBJ databases">
        <title>The new phylogeny of the genus Mycobacterium.</title>
        <authorList>
            <person name="Tarcisio F."/>
            <person name="Conor M."/>
            <person name="Antonella G."/>
            <person name="Elisabetta G."/>
            <person name="Giulia F.S."/>
            <person name="Sara T."/>
            <person name="Anna F."/>
            <person name="Clotilde B."/>
            <person name="Roberto B."/>
            <person name="Veronica D.S."/>
            <person name="Fabio R."/>
            <person name="Monica P."/>
            <person name="Olivier J."/>
            <person name="Enrico T."/>
            <person name="Nicola S."/>
        </authorList>
    </citation>
    <scope>NUCLEOTIDE SEQUENCE [LARGE SCALE GENOMIC DNA]</scope>
    <source>
        <strain evidence="3 4">DSM 44179</strain>
    </source>
</reference>
<evidence type="ECO:0000256" key="1">
    <source>
        <dbReference type="SAM" id="MobiDB-lite"/>
    </source>
</evidence>
<name>A0A1X1R5E6_MYCFA</name>
<feature type="chain" id="PRO_5010888354" evidence="2">
    <location>
        <begin position="38"/>
        <end position="100"/>
    </location>
</feature>
<sequence length="100" mass="10061">MSKSSRAVPVSVTGAIAAVAAALTVSLVSFGSETALADGGFDRTATNPTPASTAPIPEFRTNKKSATQVTPRSKRKRSVTDVRGGPLIPDTDSSAGSSNG</sequence>
<dbReference type="RefSeq" id="WP_085098944.1">
    <property type="nucleotide sequence ID" value="NZ_JACKRW010000218.1"/>
</dbReference>
<evidence type="ECO:0000313" key="4">
    <source>
        <dbReference type="Proteomes" id="UP000193484"/>
    </source>
</evidence>